<proteinExistence type="predicted"/>
<dbReference type="Pfam" id="PF12518">
    <property type="entry name" value="DUF3721"/>
    <property type="match status" value="1"/>
</dbReference>
<accession>K9PCI4</accession>
<gene>
    <name evidence="2" type="ordered locus">Cyagr_3386</name>
</gene>
<keyword evidence="1" id="KW-0732">Signal</keyword>
<dbReference type="STRING" id="292564.Cyagr_3386"/>
<reference evidence="3" key="1">
    <citation type="journal article" date="2013" name="Proc. Natl. Acad. Sci. U.S.A.">
        <title>Improving the coverage of the cyanobacterial phylum using diversity-driven genome sequencing.</title>
        <authorList>
            <person name="Shih P.M."/>
            <person name="Wu D."/>
            <person name="Latifi A."/>
            <person name="Axen S.D."/>
            <person name="Fewer D.P."/>
            <person name="Talla E."/>
            <person name="Calteau A."/>
            <person name="Cai F."/>
            <person name="Tandeau de Marsac N."/>
            <person name="Rippka R."/>
            <person name="Herdman M."/>
            <person name="Sivonen K."/>
            <person name="Coursin T."/>
            <person name="Laurent T."/>
            <person name="Goodwin L."/>
            <person name="Nolan M."/>
            <person name="Davenport K.W."/>
            <person name="Han C.S."/>
            <person name="Rubin E.M."/>
            <person name="Eisen J.A."/>
            <person name="Woyke T."/>
            <person name="Gugger M."/>
            <person name="Kerfeld C.A."/>
        </authorList>
    </citation>
    <scope>NUCLEOTIDE SEQUENCE [LARGE SCALE GENOMIC DNA]</scope>
    <source>
        <strain evidence="3">ATCC 27147 / PCC 6307</strain>
    </source>
</reference>
<dbReference type="KEGG" id="cgc:Cyagr_3386"/>
<dbReference type="EMBL" id="CP003495">
    <property type="protein sequence ID" value="AFY30451.1"/>
    <property type="molecule type" value="Genomic_DNA"/>
</dbReference>
<evidence type="ECO:0000313" key="3">
    <source>
        <dbReference type="Proteomes" id="UP000010388"/>
    </source>
</evidence>
<sequence length="84" mass="9374">MNQPHTTRLLPYQRWALLAALAAAAISPLLTTAPAEAHMKGMFKTKQEAEKRADELKCKGVFPMGSLWMPCANEQQLHKALQNE</sequence>
<feature type="signal peptide" evidence="1">
    <location>
        <begin position="1"/>
        <end position="37"/>
    </location>
</feature>
<evidence type="ECO:0000256" key="1">
    <source>
        <dbReference type="SAM" id="SignalP"/>
    </source>
</evidence>
<name>K9PCI4_CYAGP</name>
<dbReference type="OrthoDB" id="561056at2"/>
<dbReference type="AlphaFoldDB" id="K9PCI4"/>
<evidence type="ECO:0008006" key="4">
    <source>
        <dbReference type="Google" id="ProtNLM"/>
    </source>
</evidence>
<organism evidence="2 3">
    <name type="scientific">Cyanobium gracile (strain ATCC 27147 / PCC 6307)</name>
    <dbReference type="NCBI Taxonomy" id="292564"/>
    <lineage>
        <taxon>Bacteria</taxon>
        <taxon>Bacillati</taxon>
        <taxon>Cyanobacteriota</taxon>
        <taxon>Cyanophyceae</taxon>
        <taxon>Synechococcales</taxon>
        <taxon>Prochlorococcaceae</taxon>
        <taxon>Cyanobium</taxon>
    </lineage>
</organism>
<dbReference type="Proteomes" id="UP000010388">
    <property type="component" value="Chromosome"/>
</dbReference>
<feature type="chain" id="PRO_5003933838" description="Gibberellin regulated protein" evidence="1">
    <location>
        <begin position="38"/>
        <end position="84"/>
    </location>
</feature>
<protein>
    <recommendedName>
        <fullName evidence="4">Gibberellin regulated protein</fullName>
    </recommendedName>
</protein>
<dbReference type="InterPro" id="IPR022196">
    <property type="entry name" value="DUF3721"/>
</dbReference>
<dbReference type="HOGENOM" id="CLU_193090_0_0_3"/>
<evidence type="ECO:0000313" key="2">
    <source>
        <dbReference type="EMBL" id="AFY30451.1"/>
    </source>
</evidence>
<dbReference type="RefSeq" id="WP_015110884.1">
    <property type="nucleotide sequence ID" value="NC_019675.1"/>
</dbReference>